<dbReference type="Gene3D" id="3.40.50.10310">
    <property type="entry name" value="Creatininase"/>
    <property type="match status" value="1"/>
</dbReference>
<proteinExistence type="inferred from homology"/>
<comment type="cofactor">
    <cofactor evidence="1">
        <name>Zn(2+)</name>
        <dbReference type="ChEBI" id="CHEBI:29105"/>
    </cofactor>
</comment>
<dbReference type="SUPFAM" id="SSF102215">
    <property type="entry name" value="Creatininase"/>
    <property type="match status" value="1"/>
</dbReference>
<evidence type="ECO:0000313" key="6">
    <source>
        <dbReference type="EMBL" id="GEO38984.1"/>
    </source>
</evidence>
<organism evidence="6 7">
    <name type="scientific">Skermanella aerolata</name>
    <dbReference type="NCBI Taxonomy" id="393310"/>
    <lineage>
        <taxon>Bacteria</taxon>
        <taxon>Pseudomonadati</taxon>
        <taxon>Pseudomonadota</taxon>
        <taxon>Alphaproteobacteria</taxon>
        <taxon>Rhodospirillales</taxon>
        <taxon>Azospirillaceae</taxon>
        <taxon>Skermanella</taxon>
    </lineage>
</organism>
<evidence type="ECO:0000256" key="1">
    <source>
        <dbReference type="ARBA" id="ARBA00001947"/>
    </source>
</evidence>
<keyword evidence="4" id="KW-0862">Zinc</keyword>
<dbReference type="Pfam" id="PF02633">
    <property type="entry name" value="Creatininase"/>
    <property type="match status" value="1"/>
</dbReference>
<evidence type="ECO:0000256" key="2">
    <source>
        <dbReference type="ARBA" id="ARBA00022723"/>
    </source>
</evidence>
<dbReference type="PANTHER" id="PTHR35005:SF1">
    <property type="entry name" value="2-AMINO-5-FORMYLAMINO-6-RIBOSYLAMINOPYRIMIDIN-4(3H)-ONE 5'-MONOPHOSPHATE DEFORMYLASE"/>
    <property type="match status" value="1"/>
</dbReference>
<evidence type="ECO:0000313" key="7">
    <source>
        <dbReference type="Proteomes" id="UP000321523"/>
    </source>
</evidence>
<dbReference type="Proteomes" id="UP000321523">
    <property type="component" value="Unassembled WGS sequence"/>
</dbReference>
<accession>A0A512DR97</accession>
<dbReference type="OrthoDB" id="9801445at2"/>
<sequence>MTASRSRYWKDLTTKDFAGIDAERTIAVLPVGAVEQHGPHLPVWADSAINCGIVSQAVPLIPDDLSVLVLPMMPVGKSNEHQAFPGTLSLSAETLIRVWTELGESVFRAGIRKLVLFNSHGGQPQIMDIVARDLRVRLKMFVVTCNWFSAGLPEGLFPPSEVEHGIHGGAIETSMMLHLHPELVRQAERRNFDSLSIEMAQEFKYLTPEGKISFGWQSQDLNLFGVCGDARDADAARGAALVDHAAHCLVELLGEVDRFPLDALRDRV</sequence>
<keyword evidence="3" id="KW-0378">Hydrolase</keyword>
<evidence type="ECO:0000256" key="4">
    <source>
        <dbReference type="ARBA" id="ARBA00022833"/>
    </source>
</evidence>
<dbReference type="PANTHER" id="PTHR35005">
    <property type="entry name" value="3-DEHYDRO-SCYLLO-INOSOSE HYDROLASE"/>
    <property type="match status" value="1"/>
</dbReference>
<dbReference type="AlphaFoldDB" id="A0A512DR97"/>
<comment type="similarity">
    <text evidence="5">Belongs to the creatininase superfamily.</text>
</comment>
<dbReference type="InterPro" id="IPR003785">
    <property type="entry name" value="Creatininase/forma_Hydrolase"/>
</dbReference>
<reference evidence="6 7" key="1">
    <citation type="submission" date="2019-07" db="EMBL/GenBank/DDBJ databases">
        <title>Whole genome shotgun sequence of Skermanella aerolata NBRC 106429.</title>
        <authorList>
            <person name="Hosoyama A."/>
            <person name="Uohara A."/>
            <person name="Ohji S."/>
            <person name="Ichikawa N."/>
        </authorList>
    </citation>
    <scope>NUCLEOTIDE SEQUENCE [LARGE SCALE GENOMIC DNA]</scope>
    <source>
        <strain evidence="6 7">NBRC 106429</strain>
    </source>
</reference>
<keyword evidence="2" id="KW-0479">Metal-binding</keyword>
<comment type="caution">
    <text evidence="6">The sequence shown here is derived from an EMBL/GenBank/DDBJ whole genome shotgun (WGS) entry which is preliminary data.</text>
</comment>
<dbReference type="EMBL" id="BJYZ01000013">
    <property type="protein sequence ID" value="GEO38984.1"/>
    <property type="molecule type" value="Genomic_DNA"/>
</dbReference>
<keyword evidence="7" id="KW-1185">Reference proteome</keyword>
<protein>
    <submittedName>
        <fullName evidence="6">Creatininase</fullName>
    </submittedName>
</protein>
<dbReference type="GO" id="GO:0016811">
    <property type="term" value="F:hydrolase activity, acting on carbon-nitrogen (but not peptide) bonds, in linear amides"/>
    <property type="evidence" value="ECO:0007669"/>
    <property type="project" value="TreeGrafter"/>
</dbReference>
<evidence type="ECO:0000256" key="3">
    <source>
        <dbReference type="ARBA" id="ARBA00022801"/>
    </source>
</evidence>
<gene>
    <name evidence="6" type="ORF">SAE02_31320</name>
</gene>
<name>A0A512DR97_9PROT</name>
<dbReference type="RefSeq" id="WP_044433665.1">
    <property type="nucleotide sequence ID" value="NZ_BJYZ01000013.1"/>
</dbReference>
<dbReference type="GO" id="GO:0009231">
    <property type="term" value="P:riboflavin biosynthetic process"/>
    <property type="evidence" value="ECO:0007669"/>
    <property type="project" value="TreeGrafter"/>
</dbReference>
<dbReference type="InterPro" id="IPR024087">
    <property type="entry name" value="Creatininase-like_sf"/>
</dbReference>
<evidence type="ECO:0000256" key="5">
    <source>
        <dbReference type="ARBA" id="ARBA00024029"/>
    </source>
</evidence>
<dbReference type="GO" id="GO:0046872">
    <property type="term" value="F:metal ion binding"/>
    <property type="evidence" value="ECO:0007669"/>
    <property type="project" value="UniProtKB-KW"/>
</dbReference>